<proteinExistence type="predicted"/>
<sequence length="99" mass="10678">MAATPKTNSTRKEPPLSHQIPPTTSPSTTLPSTRTRTPSGARTSRTCSAVGAGCPRPARSARCRTWTVDRVVEVEMAVRAARYGAGFGRSSWKSVTMMR</sequence>
<dbReference type="EMBL" id="HBUE01350961">
    <property type="protein sequence ID" value="CAG6603167.1"/>
    <property type="molecule type" value="Transcribed_RNA"/>
</dbReference>
<dbReference type="EMBL" id="HBUE01350964">
    <property type="protein sequence ID" value="CAG6603170.1"/>
    <property type="molecule type" value="Transcribed_RNA"/>
</dbReference>
<dbReference type="AlphaFoldDB" id="A0A8D8LC24"/>
<evidence type="ECO:0000313" key="2">
    <source>
        <dbReference type="EMBL" id="CAG6603167.1"/>
    </source>
</evidence>
<dbReference type="EMBL" id="HBUE01243865">
    <property type="protein sequence ID" value="CAG6550876.1"/>
    <property type="molecule type" value="Transcribed_RNA"/>
</dbReference>
<accession>A0A8D8LC24</accession>
<organism evidence="2">
    <name type="scientific">Culex pipiens</name>
    <name type="common">House mosquito</name>
    <dbReference type="NCBI Taxonomy" id="7175"/>
    <lineage>
        <taxon>Eukaryota</taxon>
        <taxon>Metazoa</taxon>
        <taxon>Ecdysozoa</taxon>
        <taxon>Arthropoda</taxon>
        <taxon>Hexapoda</taxon>
        <taxon>Insecta</taxon>
        <taxon>Pterygota</taxon>
        <taxon>Neoptera</taxon>
        <taxon>Endopterygota</taxon>
        <taxon>Diptera</taxon>
        <taxon>Nematocera</taxon>
        <taxon>Culicoidea</taxon>
        <taxon>Culicidae</taxon>
        <taxon>Culicinae</taxon>
        <taxon>Culicini</taxon>
        <taxon>Culex</taxon>
        <taxon>Culex</taxon>
    </lineage>
</organism>
<reference evidence="2" key="1">
    <citation type="submission" date="2021-05" db="EMBL/GenBank/DDBJ databases">
        <authorList>
            <person name="Alioto T."/>
            <person name="Alioto T."/>
            <person name="Gomez Garrido J."/>
        </authorList>
    </citation>
    <scope>NUCLEOTIDE SEQUENCE</scope>
</reference>
<protein>
    <submittedName>
        <fullName evidence="2">(northern house mosquito) hypothetical protein</fullName>
    </submittedName>
</protein>
<feature type="compositionally biased region" description="Low complexity" evidence="1">
    <location>
        <begin position="21"/>
        <end position="39"/>
    </location>
</feature>
<feature type="region of interest" description="Disordered" evidence="1">
    <location>
        <begin position="1"/>
        <end position="59"/>
    </location>
</feature>
<name>A0A8D8LC24_CULPI</name>
<evidence type="ECO:0000256" key="1">
    <source>
        <dbReference type="SAM" id="MobiDB-lite"/>
    </source>
</evidence>
<dbReference type="EMBL" id="HBUE01243862">
    <property type="protein sequence ID" value="CAG6550873.1"/>
    <property type="molecule type" value="Transcribed_RNA"/>
</dbReference>